<dbReference type="RefSeq" id="WP_054970366.1">
    <property type="nucleotide sequence ID" value="NZ_LJCO01000075.1"/>
</dbReference>
<dbReference type="PANTHER" id="PTHR43312">
    <property type="entry name" value="D-THREO-ALDOSE 1-DEHYDROGENASE"/>
    <property type="match status" value="1"/>
</dbReference>
<dbReference type="Gene3D" id="3.20.20.100">
    <property type="entry name" value="NADP-dependent oxidoreductase domain"/>
    <property type="match status" value="1"/>
</dbReference>
<dbReference type="PROSITE" id="PS51257">
    <property type="entry name" value="PROKAR_LIPOPROTEIN"/>
    <property type="match status" value="1"/>
</dbReference>
<evidence type="ECO:0000313" key="2">
    <source>
        <dbReference type="EMBL" id="KPV42533.1"/>
    </source>
</evidence>
<reference evidence="2 3" key="1">
    <citation type="submission" date="2015-09" db="EMBL/GenBank/DDBJ databases">
        <title>Draft genome sequence of Alicyclobacillus ferrooxydans DSM 22381.</title>
        <authorList>
            <person name="Hemp J."/>
        </authorList>
    </citation>
    <scope>NUCLEOTIDE SEQUENCE [LARGE SCALE GENOMIC DNA]</scope>
    <source>
        <strain evidence="2 3">TC-34</strain>
    </source>
</reference>
<dbReference type="InterPro" id="IPR053135">
    <property type="entry name" value="AKR2_Oxidoreductase"/>
</dbReference>
<dbReference type="CDD" id="cd19086">
    <property type="entry name" value="AKR_AKR11C1"/>
    <property type="match status" value="1"/>
</dbReference>
<dbReference type="Proteomes" id="UP000050482">
    <property type="component" value="Unassembled WGS sequence"/>
</dbReference>
<feature type="domain" description="NADP-dependent oxidoreductase" evidence="1">
    <location>
        <begin position="16"/>
        <end position="289"/>
    </location>
</feature>
<dbReference type="InterPro" id="IPR023210">
    <property type="entry name" value="NADP_OxRdtase_dom"/>
</dbReference>
<evidence type="ECO:0000313" key="3">
    <source>
        <dbReference type="Proteomes" id="UP000050482"/>
    </source>
</evidence>
<gene>
    <name evidence="2" type="ORF">AN477_16955</name>
</gene>
<proteinExistence type="predicted"/>
<dbReference type="STRING" id="471514.AN477_16955"/>
<dbReference type="OrthoDB" id="9773828at2"/>
<sequence length="300" mass="33591">MEPRQLGRTTLQVFPVGLGCMSFPDERTARELVQLALDAGVNFFDTADLYGQGTNELWLGNALKGRRSKAVVATKVGNRFEPGKPGWSWGPSREYILRAAEDSLRRLQTDYIDLYQLHGGTLEDPIDDIIEAFELLQEKGYIRAYGISSIRPNVVREYARKSRIATLMSQYGLLDRRPEEEVLDLVHDASISVIARGPLARGWLTAQGRTDGTGFLDYNANELPGLRVQLTELAGGADKLTQLALRYSLDHPAVAVAIPGSSSKKQLMETLHSWSDAPLREEELAQLQVLLKQQRYEQHR</sequence>
<dbReference type="PANTHER" id="PTHR43312:SF1">
    <property type="entry name" value="NADP-DEPENDENT OXIDOREDUCTASE DOMAIN-CONTAINING PROTEIN"/>
    <property type="match status" value="1"/>
</dbReference>
<dbReference type="PATRIC" id="fig|471514.4.peg.3882"/>
<protein>
    <submittedName>
        <fullName evidence="2">Oxidoreductase</fullName>
    </submittedName>
</protein>
<evidence type="ECO:0000259" key="1">
    <source>
        <dbReference type="Pfam" id="PF00248"/>
    </source>
</evidence>
<accession>A0A0N8PNU9</accession>
<dbReference type="SUPFAM" id="SSF51430">
    <property type="entry name" value="NAD(P)-linked oxidoreductase"/>
    <property type="match status" value="1"/>
</dbReference>
<organism evidence="2 3">
    <name type="scientific">Alicyclobacillus ferrooxydans</name>
    <dbReference type="NCBI Taxonomy" id="471514"/>
    <lineage>
        <taxon>Bacteria</taxon>
        <taxon>Bacillati</taxon>
        <taxon>Bacillota</taxon>
        <taxon>Bacilli</taxon>
        <taxon>Bacillales</taxon>
        <taxon>Alicyclobacillaceae</taxon>
        <taxon>Alicyclobacillus</taxon>
    </lineage>
</organism>
<name>A0A0N8PNU9_9BACL</name>
<dbReference type="AlphaFoldDB" id="A0A0N8PNU9"/>
<dbReference type="Pfam" id="PF00248">
    <property type="entry name" value="Aldo_ket_red"/>
    <property type="match status" value="1"/>
</dbReference>
<keyword evidence="3" id="KW-1185">Reference proteome</keyword>
<dbReference type="InterPro" id="IPR020471">
    <property type="entry name" value="AKR"/>
</dbReference>
<dbReference type="InterPro" id="IPR036812">
    <property type="entry name" value="NAD(P)_OxRdtase_dom_sf"/>
</dbReference>
<dbReference type="EMBL" id="LJCO01000075">
    <property type="protein sequence ID" value="KPV42533.1"/>
    <property type="molecule type" value="Genomic_DNA"/>
</dbReference>
<dbReference type="GO" id="GO:0016491">
    <property type="term" value="F:oxidoreductase activity"/>
    <property type="evidence" value="ECO:0007669"/>
    <property type="project" value="InterPro"/>
</dbReference>
<dbReference type="PRINTS" id="PR00069">
    <property type="entry name" value="ALDKETRDTASE"/>
</dbReference>
<comment type="caution">
    <text evidence="2">The sequence shown here is derived from an EMBL/GenBank/DDBJ whole genome shotgun (WGS) entry which is preliminary data.</text>
</comment>